<sequence>MQAAHHALIDPLIEPDPSDETGLNSHFRSTFAPRQNGPITPPGSAGLPKDGSPVKVREHGTSNSVGSNPFIPSQHSGSSVGTNPFLPSQHTGSSVQTNPYRRSRASSEAKAPSATVSQIGQTTPTSRRYEYPSPPQSASPRKQHFSDHRAAAFGAMNDSRPRRSSQPSSSRPQSEHISGRSRGASLNYGETSPLDTIRKETKTAHRAHHLRKKNFQGADIIDRLDKTGVSQYHHEGPYDAASLARNRDKKHSPVAAVQDSNEEALRATPRENIQDAVNRHRPLEGVATVPPGMADKFGRVYDYEEGTDMQRDPLNKGDYKRVPGVLYHPDDLKGKGEPSYTIEKQLKDHKRLGDSGVEMTSRRHSKSVGHVDAPSAMPAENPFEPEANASGIGRSSSGMGNALKKRFGSIRRKKHSVDA</sequence>
<name>A0A1Y2M147_EPING</name>
<dbReference type="OMA" id="GDYRRWP"/>
<evidence type="ECO:0008006" key="4">
    <source>
        <dbReference type="Google" id="ProtNLM"/>
    </source>
</evidence>
<gene>
    <name evidence="2" type="ORF">B5807_05853</name>
</gene>
<protein>
    <recommendedName>
        <fullName evidence="4">Pal1 cell morphology protein</fullName>
    </recommendedName>
</protein>
<feature type="region of interest" description="Disordered" evidence="1">
    <location>
        <begin position="1"/>
        <end position="194"/>
    </location>
</feature>
<feature type="compositionally biased region" description="Polar residues" evidence="1">
    <location>
        <begin position="114"/>
        <end position="126"/>
    </location>
</feature>
<dbReference type="GO" id="GO:0005737">
    <property type="term" value="C:cytoplasm"/>
    <property type="evidence" value="ECO:0007669"/>
    <property type="project" value="TreeGrafter"/>
</dbReference>
<dbReference type="EMBL" id="KZ107843">
    <property type="protein sequence ID" value="OSS49856.1"/>
    <property type="molecule type" value="Genomic_DNA"/>
</dbReference>
<evidence type="ECO:0000256" key="1">
    <source>
        <dbReference type="SAM" id="MobiDB-lite"/>
    </source>
</evidence>
<dbReference type="Pfam" id="PF08316">
    <property type="entry name" value="Pal1"/>
    <property type="match status" value="1"/>
</dbReference>
<feature type="compositionally biased region" description="Basic residues" evidence="1">
    <location>
        <begin position="403"/>
        <end position="419"/>
    </location>
</feature>
<evidence type="ECO:0000313" key="2">
    <source>
        <dbReference type="EMBL" id="OSS49856.1"/>
    </source>
</evidence>
<feature type="region of interest" description="Disordered" evidence="1">
    <location>
        <begin position="350"/>
        <end position="419"/>
    </location>
</feature>
<proteinExistence type="predicted"/>
<evidence type="ECO:0000313" key="3">
    <source>
        <dbReference type="Proteomes" id="UP000193240"/>
    </source>
</evidence>
<dbReference type="AlphaFoldDB" id="A0A1Y2M147"/>
<dbReference type="Proteomes" id="UP000193240">
    <property type="component" value="Unassembled WGS sequence"/>
</dbReference>
<feature type="compositionally biased region" description="Polar residues" evidence="1">
    <location>
        <begin position="61"/>
        <end position="100"/>
    </location>
</feature>
<dbReference type="InterPro" id="IPR013226">
    <property type="entry name" value="Pal1"/>
</dbReference>
<accession>A0A1Y2M147</accession>
<dbReference type="PANTHER" id="PTHR28307">
    <property type="entry name" value="PROTEIN PAL1"/>
    <property type="match status" value="1"/>
</dbReference>
<dbReference type="InParanoid" id="A0A1Y2M147"/>
<dbReference type="PANTHER" id="PTHR28307:SF1">
    <property type="entry name" value="PAL1 CELL MORPHOLOGY PROTEIN"/>
    <property type="match status" value="1"/>
</dbReference>
<organism evidence="2 3">
    <name type="scientific">Epicoccum nigrum</name>
    <name type="common">Soil fungus</name>
    <name type="synonym">Epicoccum purpurascens</name>
    <dbReference type="NCBI Taxonomy" id="105696"/>
    <lineage>
        <taxon>Eukaryota</taxon>
        <taxon>Fungi</taxon>
        <taxon>Dikarya</taxon>
        <taxon>Ascomycota</taxon>
        <taxon>Pezizomycotina</taxon>
        <taxon>Dothideomycetes</taxon>
        <taxon>Pleosporomycetidae</taxon>
        <taxon>Pleosporales</taxon>
        <taxon>Pleosporineae</taxon>
        <taxon>Didymellaceae</taxon>
        <taxon>Epicoccum</taxon>
    </lineage>
</organism>
<reference evidence="2 3" key="1">
    <citation type="journal article" date="2017" name="Genome Announc.">
        <title>Genome sequence of the saprophytic ascomycete Epicoccum nigrum ICMP 19927 strain isolated from New Zealand.</title>
        <authorList>
            <person name="Fokin M."/>
            <person name="Fleetwood D."/>
            <person name="Weir B.S."/>
            <person name="Villas-Boas S.G."/>
        </authorList>
    </citation>
    <scope>NUCLEOTIDE SEQUENCE [LARGE SCALE GENOMIC DNA]</scope>
    <source>
        <strain evidence="2 3">ICMP 19927</strain>
    </source>
</reference>
<keyword evidence="3" id="KW-1185">Reference proteome</keyword>